<keyword evidence="9 19" id="KW-0547">Nucleotide-binding</keyword>
<gene>
    <name evidence="25" type="ORF">SSX86_015791</name>
</gene>
<dbReference type="FunFam" id="3.30.200.20:FF:000370">
    <property type="entry name" value="Receptor-like protein kinase 4"/>
    <property type="match status" value="1"/>
</dbReference>
<evidence type="ECO:0000256" key="10">
    <source>
        <dbReference type="ARBA" id="ARBA00022777"/>
    </source>
</evidence>
<keyword evidence="6 21" id="KW-0812">Transmembrane</keyword>
<comment type="caution">
    <text evidence="25">The sequence shown here is derived from an EMBL/GenBank/DDBJ whole genome shotgun (WGS) entry which is preliminary data.</text>
</comment>
<dbReference type="PROSITE" id="PS00108">
    <property type="entry name" value="PROTEIN_KINASE_ST"/>
    <property type="match status" value="1"/>
</dbReference>
<evidence type="ECO:0000256" key="4">
    <source>
        <dbReference type="ARBA" id="ARBA00022553"/>
    </source>
</evidence>
<feature type="chain" id="PRO_5043049800" description="Receptor-like serine/threonine-protein kinase" evidence="22">
    <location>
        <begin position="24"/>
        <end position="821"/>
    </location>
</feature>
<dbReference type="InterPro" id="IPR036426">
    <property type="entry name" value="Bulb-type_lectin_dom_sf"/>
</dbReference>
<accession>A0AAP0GXH2</accession>
<evidence type="ECO:0000256" key="11">
    <source>
        <dbReference type="ARBA" id="ARBA00022840"/>
    </source>
</evidence>
<keyword evidence="13 21" id="KW-0472">Membrane</keyword>
<keyword evidence="5 19" id="KW-0808">Transferase</keyword>
<keyword evidence="4" id="KW-0597">Phosphoprotein</keyword>
<proteinExistence type="inferred from homology"/>
<dbReference type="GO" id="GO:0048544">
    <property type="term" value="P:recognition of pollen"/>
    <property type="evidence" value="ECO:0007669"/>
    <property type="project" value="InterPro"/>
</dbReference>
<dbReference type="PIRSF" id="PIRSF000641">
    <property type="entry name" value="SRK"/>
    <property type="match status" value="1"/>
</dbReference>
<evidence type="ECO:0000259" key="23">
    <source>
        <dbReference type="PROSITE" id="PS50011"/>
    </source>
</evidence>
<evidence type="ECO:0000256" key="17">
    <source>
        <dbReference type="ARBA" id="ARBA00047899"/>
    </source>
</evidence>
<dbReference type="SUPFAM" id="SSF56112">
    <property type="entry name" value="Protein kinase-like (PK-like)"/>
    <property type="match status" value="1"/>
</dbReference>
<dbReference type="AlphaFoldDB" id="A0AAP0GXH2"/>
<dbReference type="Proteomes" id="UP001408789">
    <property type="component" value="Unassembled WGS sequence"/>
</dbReference>
<comment type="catalytic activity">
    <reaction evidence="18 19">
        <text>L-seryl-[protein] + ATP = O-phospho-L-seryl-[protein] + ADP + H(+)</text>
        <dbReference type="Rhea" id="RHEA:17989"/>
        <dbReference type="Rhea" id="RHEA-COMP:9863"/>
        <dbReference type="Rhea" id="RHEA-COMP:11604"/>
        <dbReference type="ChEBI" id="CHEBI:15378"/>
        <dbReference type="ChEBI" id="CHEBI:29999"/>
        <dbReference type="ChEBI" id="CHEBI:30616"/>
        <dbReference type="ChEBI" id="CHEBI:83421"/>
        <dbReference type="ChEBI" id="CHEBI:456216"/>
        <dbReference type="EC" id="2.7.11.1"/>
    </reaction>
</comment>
<feature type="domain" description="Protein kinase" evidence="23">
    <location>
        <begin position="490"/>
        <end position="764"/>
    </location>
</feature>
<dbReference type="CDD" id="cd00028">
    <property type="entry name" value="B_lectin"/>
    <property type="match status" value="1"/>
</dbReference>
<dbReference type="EMBL" id="JBCNJP010000017">
    <property type="protein sequence ID" value="KAK9064409.1"/>
    <property type="molecule type" value="Genomic_DNA"/>
</dbReference>
<evidence type="ECO:0000256" key="5">
    <source>
        <dbReference type="ARBA" id="ARBA00022679"/>
    </source>
</evidence>
<dbReference type="PROSITE" id="PS50011">
    <property type="entry name" value="PROTEIN_KINASE_DOM"/>
    <property type="match status" value="1"/>
</dbReference>
<name>A0AAP0GXH2_9ASTR</name>
<dbReference type="PANTHER" id="PTHR47974:SF19">
    <property type="entry name" value="RECEPTOR-LIKE SERINE_THREONINE-PROTEIN KINASE"/>
    <property type="match status" value="1"/>
</dbReference>
<dbReference type="PROSITE" id="PS00107">
    <property type="entry name" value="PROTEIN_KINASE_ATP"/>
    <property type="match status" value="1"/>
</dbReference>
<keyword evidence="26" id="KW-1185">Reference proteome</keyword>
<dbReference type="FunFam" id="2.90.10.10:FF:000005">
    <property type="entry name" value="G-type lectin S-receptor-like serine/threonine-protein kinase"/>
    <property type="match status" value="1"/>
</dbReference>
<dbReference type="GO" id="GO:0005886">
    <property type="term" value="C:plasma membrane"/>
    <property type="evidence" value="ECO:0007669"/>
    <property type="project" value="UniProtKB-SubCell"/>
</dbReference>
<keyword evidence="15" id="KW-0675">Receptor</keyword>
<comment type="catalytic activity">
    <reaction evidence="17 19">
        <text>L-threonyl-[protein] + ATP = O-phospho-L-threonyl-[protein] + ADP + H(+)</text>
        <dbReference type="Rhea" id="RHEA:46608"/>
        <dbReference type="Rhea" id="RHEA-COMP:11060"/>
        <dbReference type="Rhea" id="RHEA-COMP:11605"/>
        <dbReference type="ChEBI" id="CHEBI:15378"/>
        <dbReference type="ChEBI" id="CHEBI:30013"/>
        <dbReference type="ChEBI" id="CHEBI:30616"/>
        <dbReference type="ChEBI" id="CHEBI:61977"/>
        <dbReference type="ChEBI" id="CHEBI:456216"/>
        <dbReference type="EC" id="2.7.11.1"/>
    </reaction>
</comment>
<dbReference type="CDD" id="cd14066">
    <property type="entry name" value="STKc_IRAK"/>
    <property type="match status" value="1"/>
</dbReference>
<keyword evidence="3 19" id="KW-0723">Serine/threonine-protein kinase</keyword>
<keyword evidence="16" id="KW-0325">Glycoprotein</keyword>
<dbReference type="GO" id="GO:0030246">
    <property type="term" value="F:carbohydrate binding"/>
    <property type="evidence" value="ECO:0007669"/>
    <property type="project" value="UniProtKB-KW"/>
</dbReference>
<dbReference type="InterPro" id="IPR017441">
    <property type="entry name" value="Protein_kinase_ATP_BS"/>
</dbReference>
<dbReference type="SMART" id="SM00108">
    <property type="entry name" value="B_lectin"/>
    <property type="match status" value="1"/>
</dbReference>
<keyword evidence="14" id="KW-1015">Disulfide bond</keyword>
<keyword evidence="12 21" id="KW-1133">Transmembrane helix</keyword>
<evidence type="ECO:0000256" key="9">
    <source>
        <dbReference type="ARBA" id="ARBA00022741"/>
    </source>
</evidence>
<evidence type="ECO:0000256" key="14">
    <source>
        <dbReference type="ARBA" id="ARBA00023157"/>
    </source>
</evidence>
<evidence type="ECO:0000256" key="6">
    <source>
        <dbReference type="ARBA" id="ARBA00022692"/>
    </source>
</evidence>
<feature type="signal peptide" evidence="22">
    <location>
        <begin position="1"/>
        <end position="23"/>
    </location>
</feature>
<dbReference type="InterPro" id="IPR000858">
    <property type="entry name" value="S_locus_glycoprot_dom"/>
</dbReference>
<evidence type="ECO:0000256" key="3">
    <source>
        <dbReference type="ARBA" id="ARBA00022527"/>
    </source>
</evidence>
<evidence type="ECO:0000256" key="7">
    <source>
        <dbReference type="ARBA" id="ARBA00022729"/>
    </source>
</evidence>
<dbReference type="PROSITE" id="PS50927">
    <property type="entry name" value="BULB_LECTIN"/>
    <property type="match status" value="1"/>
</dbReference>
<dbReference type="InterPro" id="IPR000719">
    <property type="entry name" value="Prot_kinase_dom"/>
</dbReference>
<dbReference type="GO" id="GO:0005524">
    <property type="term" value="F:ATP binding"/>
    <property type="evidence" value="ECO:0007669"/>
    <property type="project" value="UniProtKB-UniRule"/>
</dbReference>
<evidence type="ECO:0000256" key="1">
    <source>
        <dbReference type="ARBA" id="ARBA00004251"/>
    </source>
</evidence>
<evidence type="ECO:0000313" key="25">
    <source>
        <dbReference type="EMBL" id="KAK9064409.1"/>
    </source>
</evidence>
<dbReference type="EC" id="2.7.11.1" evidence="19"/>
<feature type="transmembrane region" description="Helical" evidence="21">
    <location>
        <begin position="437"/>
        <end position="460"/>
    </location>
</feature>
<evidence type="ECO:0000256" key="19">
    <source>
        <dbReference type="PIRNR" id="PIRNR000641"/>
    </source>
</evidence>
<dbReference type="InterPro" id="IPR001480">
    <property type="entry name" value="Bulb-type_lectin_dom"/>
</dbReference>
<evidence type="ECO:0000256" key="13">
    <source>
        <dbReference type="ARBA" id="ARBA00023136"/>
    </source>
</evidence>
<feature type="binding site" evidence="20">
    <location>
        <position position="519"/>
    </location>
    <ligand>
        <name>ATP</name>
        <dbReference type="ChEBI" id="CHEBI:30616"/>
    </ligand>
</feature>
<feature type="domain" description="Bulb-type lectin" evidence="24">
    <location>
        <begin position="23"/>
        <end position="147"/>
    </location>
</feature>
<keyword evidence="10 19" id="KW-0418">Kinase</keyword>
<dbReference type="Pfam" id="PF00069">
    <property type="entry name" value="Pkinase"/>
    <property type="match status" value="1"/>
</dbReference>
<dbReference type="InterPro" id="IPR024171">
    <property type="entry name" value="SRK-like_kinase"/>
</dbReference>
<dbReference type="PANTHER" id="PTHR47974">
    <property type="entry name" value="OS07G0415500 PROTEIN"/>
    <property type="match status" value="1"/>
</dbReference>
<evidence type="ECO:0000259" key="24">
    <source>
        <dbReference type="PROSITE" id="PS50927"/>
    </source>
</evidence>
<evidence type="ECO:0000256" key="20">
    <source>
        <dbReference type="PROSITE-ProRule" id="PRU10141"/>
    </source>
</evidence>
<evidence type="ECO:0000256" key="18">
    <source>
        <dbReference type="ARBA" id="ARBA00048679"/>
    </source>
</evidence>
<dbReference type="Pfam" id="PF00954">
    <property type="entry name" value="S_locus_glycop"/>
    <property type="match status" value="1"/>
</dbReference>
<comment type="similarity">
    <text evidence="19">Belongs to the protein kinase superfamily. Ser/Thr protein kinase family.</text>
</comment>
<evidence type="ECO:0000313" key="26">
    <source>
        <dbReference type="Proteomes" id="UP001408789"/>
    </source>
</evidence>
<dbReference type="Gene3D" id="3.30.200.20">
    <property type="entry name" value="Phosphorylase Kinase, domain 1"/>
    <property type="match status" value="1"/>
</dbReference>
<dbReference type="GO" id="GO:0004674">
    <property type="term" value="F:protein serine/threonine kinase activity"/>
    <property type="evidence" value="ECO:0007669"/>
    <property type="project" value="UniProtKB-KW"/>
</dbReference>
<keyword evidence="2" id="KW-1003">Cell membrane</keyword>
<dbReference type="Gene3D" id="1.10.510.10">
    <property type="entry name" value="Transferase(Phosphotransferase) domain 1"/>
    <property type="match status" value="1"/>
</dbReference>
<evidence type="ECO:0000256" key="16">
    <source>
        <dbReference type="ARBA" id="ARBA00023180"/>
    </source>
</evidence>
<dbReference type="InterPro" id="IPR008271">
    <property type="entry name" value="Ser/Thr_kinase_AS"/>
</dbReference>
<keyword evidence="11 19" id="KW-0067">ATP-binding</keyword>
<dbReference type="SUPFAM" id="SSF51110">
    <property type="entry name" value="alpha-D-mannose-specific plant lectins"/>
    <property type="match status" value="1"/>
</dbReference>
<dbReference type="FunFam" id="1.10.510.10:FF:000227">
    <property type="entry name" value="Serine/threonine-protein kinase"/>
    <property type="match status" value="1"/>
</dbReference>
<evidence type="ECO:0000256" key="8">
    <source>
        <dbReference type="ARBA" id="ARBA00022734"/>
    </source>
</evidence>
<dbReference type="Gene3D" id="2.90.10.10">
    <property type="entry name" value="Bulb-type lectin domain"/>
    <property type="match status" value="1"/>
</dbReference>
<evidence type="ECO:0000256" key="22">
    <source>
        <dbReference type="SAM" id="SignalP"/>
    </source>
</evidence>
<dbReference type="InterPro" id="IPR003609">
    <property type="entry name" value="Pan_app"/>
</dbReference>
<dbReference type="SMART" id="SM00220">
    <property type="entry name" value="S_TKc"/>
    <property type="match status" value="1"/>
</dbReference>
<keyword evidence="8" id="KW-0430">Lectin</keyword>
<protein>
    <recommendedName>
        <fullName evidence="19">Receptor-like serine/threonine-protein kinase</fullName>
        <ecNumber evidence="19">2.7.11.1</ecNumber>
    </recommendedName>
</protein>
<evidence type="ECO:0000256" key="2">
    <source>
        <dbReference type="ARBA" id="ARBA00022475"/>
    </source>
</evidence>
<dbReference type="Pfam" id="PF01453">
    <property type="entry name" value="B_lectin"/>
    <property type="match status" value="1"/>
</dbReference>
<dbReference type="InterPro" id="IPR011009">
    <property type="entry name" value="Kinase-like_dom_sf"/>
</dbReference>
<evidence type="ECO:0000256" key="21">
    <source>
        <dbReference type="SAM" id="Phobius"/>
    </source>
</evidence>
<comment type="subcellular location">
    <subcellularLocation>
        <location evidence="1">Cell membrane</location>
        <topology evidence="1">Single-pass type I membrane protein</topology>
    </subcellularLocation>
</comment>
<reference evidence="25 26" key="1">
    <citation type="submission" date="2024-04" db="EMBL/GenBank/DDBJ databases">
        <title>The reference genome of an endangered Asteraceae, Deinandra increscens subsp. villosa, native to the Central Coast of California.</title>
        <authorList>
            <person name="Guilliams M."/>
            <person name="Hasenstab-Lehman K."/>
            <person name="Meyer R."/>
            <person name="Mcevoy S."/>
        </authorList>
    </citation>
    <scope>NUCLEOTIDE SEQUENCE [LARGE SCALE GENOMIC DNA]</scope>
    <source>
        <tissue evidence="25">Leaf</tissue>
    </source>
</reference>
<dbReference type="Pfam" id="PF08276">
    <property type="entry name" value="PAN_2"/>
    <property type="match status" value="1"/>
</dbReference>
<sequence length="821" mass="92148">MSFIASQLFLYFFIISPFSYGAADTLALNQSLSGNQTLASLDGNFEMGFFKPGKSPNYYIGIWYKGVQTTTIVWVANRETPIHNRFSSILKIIDGNLVLLNESTTQIWSTNMSSSSTATHGTSLVLLDDGNLVLRYGSSSSPPIWQSFDHPTHTWLPGSKLGYNKRTDTKQVLTSWRNSEDPGMGLFSLEIDQNSKQLLIKWKSSIEYWTSGSWGDQDKLFGLVSEMGMDYINNYNYVDNANESYFTYSSSISRLIIDVTGQIKQLLWSDTNEPWDLVWAQPRGLCQVYGRCGEFGVCSDQFGACNCLANFEPRLQSEWDLGSFSGGCVRKTVLDCSDMTQKPVFISSYIEKRFILAFPHNEALPLDRLECRSSCLDDCNCNAYTFMSKICHHWNLEFMNSDMLFSNYSNPDMIYIKVSSSDHHKIKIKIKIGEGEKIGFCLGSVAISMVFVLGLICLIIHKRNRILVGKTAMEGRLVAFAYRDLQIATKKFSDKLGGGGFGSVFKGILRDSSIVAVKKLESVSQGDKQFRSEVSTIGMIQHVNLVRLCGFCAQGNNKLLVYDYMPNGSLNSHLFHEKEDTSLSWEKRYQIALGIAKGLLYLHEKCRDCIIHCDIKPENILLDADFCPKIADFGLAKLMGRDFSRVLTTMRGTRGYLAPEWILGSAVTAKADVFSYGMMLFELVHGKRNSQQSEDLSFTFFPSLAAKVVMNGGDILSLIDDRLHREASVEEVTKVLKLAYWCIQDEEDNRPSMSQVEHALEGFLDVNMPPIPQAVMFFLDESDVESNKWVPGCGWTQGKVNMGSDSSQSKDGVTHFLSLNS</sequence>
<keyword evidence="7 22" id="KW-0732">Signal</keyword>
<evidence type="ECO:0000256" key="12">
    <source>
        <dbReference type="ARBA" id="ARBA00022989"/>
    </source>
</evidence>
<evidence type="ECO:0000256" key="15">
    <source>
        <dbReference type="ARBA" id="ARBA00023170"/>
    </source>
</evidence>
<organism evidence="25 26">
    <name type="scientific">Deinandra increscens subsp. villosa</name>
    <dbReference type="NCBI Taxonomy" id="3103831"/>
    <lineage>
        <taxon>Eukaryota</taxon>
        <taxon>Viridiplantae</taxon>
        <taxon>Streptophyta</taxon>
        <taxon>Embryophyta</taxon>
        <taxon>Tracheophyta</taxon>
        <taxon>Spermatophyta</taxon>
        <taxon>Magnoliopsida</taxon>
        <taxon>eudicotyledons</taxon>
        <taxon>Gunneridae</taxon>
        <taxon>Pentapetalae</taxon>
        <taxon>asterids</taxon>
        <taxon>campanulids</taxon>
        <taxon>Asterales</taxon>
        <taxon>Asteraceae</taxon>
        <taxon>Asteroideae</taxon>
        <taxon>Heliantheae alliance</taxon>
        <taxon>Madieae</taxon>
        <taxon>Madiinae</taxon>
        <taxon>Deinandra</taxon>
    </lineage>
</organism>